<evidence type="ECO:0000313" key="3">
    <source>
        <dbReference type="Proteomes" id="UP000290106"/>
    </source>
</evidence>
<organism evidence="2 3">
    <name type="scientific">Blautia faecicola</name>
    <dbReference type="NCBI Taxonomy" id="2509240"/>
    <lineage>
        <taxon>Bacteria</taxon>
        <taxon>Bacillati</taxon>
        <taxon>Bacillota</taxon>
        <taxon>Clostridia</taxon>
        <taxon>Lachnospirales</taxon>
        <taxon>Lachnospiraceae</taxon>
        <taxon>Blautia</taxon>
    </lineage>
</organism>
<reference evidence="2 3" key="1">
    <citation type="submission" date="2019-01" db="EMBL/GenBank/DDBJ databases">
        <title>Blautia sp. nov. KGMB01111 isolated human feces.</title>
        <authorList>
            <person name="Park J.-E."/>
            <person name="Kim J.-S."/>
            <person name="Park S.-H."/>
        </authorList>
    </citation>
    <scope>NUCLEOTIDE SEQUENCE [LARGE SCALE GENOMIC DNA]</scope>
    <source>
        <strain evidence="2 3">KGMB01111</strain>
    </source>
</reference>
<sequence>MRKARSDCSVGKFEKKNGLPPGTVKKPKTPSPSIPKMIQYAGSAAAVVAIPIASSLIVSSIDNIVALCRKHHNDVHSGKIDIFKF</sequence>
<gene>
    <name evidence="2" type="ORF">ETP43_15815</name>
</gene>
<dbReference type="Proteomes" id="UP000290106">
    <property type="component" value="Unassembled WGS sequence"/>
</dbReference>
<dbReference type="RefSeq" id="WP_129259262.1">
    <property type="nucleotide sequence ID" value="NZ_JBGKFY010000003.1"/>
</dbReference>
<name>A0A4Q1RL31_9FIRM</name>
<comment type="caution">
    <text evidence="2">The sequence shown here is derived from an EMBL/GenBank/DDBJ whole genome shotgun (WGS) entry which is preliminary data.</text>
</comment>
<evidence type="ECO:0000313" key="2">
    <source>
        <dbReference type="EMBL" id="RXS76527.1"/>
    </source>
</evidence>
<protein>
    <submittedName>
        <fullName evidence="2">Uncharacterized protein</fullName>
    </submittedName>
</protein>
<dbReference type="AlphaFoldDB" id="A0A4Q1RL31"/>
<proteinExistence type="predicted"/>
<dbReference type="EMBL" id="SDKC01000001">
    <property type="protein sequence ID" value="RXS76527.1"/>
    <property type="molecule type" value="Genomic_DNA"/>
</dbReference>
<accession>A0A4Q1RL31</accession>
<feature type="compositionally biased region" description="Basic and acidic residues" evidence="1">
    <location>
        <begin position="1"/>
        <end position="17"/>
    </location>
</feature>
<feature type="region of interest" description="Disordered" evidence="1">
    <location>
        <begin position="1"/>
        <end position="32"/>
    </location>
</feature>
<evidence type="ECO:0000256" key="1">
    <source>
        <dbReference type="SAM" id="MobiDB-lite"/>
    </source>
</evidence>
<keyword evidence="3" id="KW-1185">Reference proteome</keyword>